<sequence>MADIMDYLDWRGDLSFKQAAFNEVDNLILSQVAYVNFDGILPGIDCDDAMTLEEACQLFFKINDEKEVLKDKSFTRLAPILMKKMAQSERFKRLGLCKYKSQIDYETQKQFAAMHMILDDGTIYIAFRGTDDTIIGWKEDFNMSFMTPVPAQIEAVNYINQTTAHLKQEIRIGGHSKGGNLAIYAAVKCKEEIKARILKVYNNDGPGFNKQMIMSPDYQEMLTKIEKIVPQYSVVGMLLEHEEDYVVVKSKQIGLLQHDAMSWEVLGGQFVYSDELTRGSQILDDTLKAWINGLSEKERAQFVDSIFDILEATGART</sequence>
<dbReference type="EMBL" id="JAHLFQ010000233">
    <property type="protein sequence ID" value="MBU3805045.1"/>
    <property type="molecule type" value="Genomic_DNA"/>
</dbReference>
<dbReference type="SUPFAM" id="SSF53474">
    <property type="entry name" value="alpha/beta-Hydrolases"/>
    <property type="match status" value="1"/>
</dbReference>
<name>A0A9E2KDA3_9FIRM</name>
<accession>A0A9E2KDA3</accession>
<dbReference type="InterPro" id="IPR024499">
    <property type="entry name" value="Mbeg1-like"/>
</dbReference>
<feature type="non-terminal residue" evidence="1">
    <location>
        <position position="317"/>
    </location>
</feature>
<protein>
    <submittedName>
        <fullName evidence="1">DUF2974 domain-containing protein</fullName>
    </submittedName>
</protein>
<reference evidence="1" key="2">
    <citation type="submission" date="2021-04" db="EMBL/GenBank/DDBJ databases">
        <authorList>
            <person name="Gilroy R."/>
        </authorList>
    </citation>
    <scope>NUCLEOTIDE SEQUENCE</scope>
    <source>
        <strain evidence="1">B5-657</strain>
    </source>
</reference>
<evidence type="ECO:0000313" key="1">
    <source>
        <dbReference type="EMBL" id="MBU3805045.1"/>
    </source>
</evidence>
<dbReference type="Proteomes" id="UP000824229">
    <property type="component" value="Unassembled WGS sequence"/>
</dbReference>
<organism evidence="1 2">
    <name type="scientific">Candidatus Cellulosilyticum pullistercoris</name>
    <dbReference type="NCBI Taxonomy" id="2838521"/>
    <lineage>
        <taxon>Bacteria</taxon>
        <taxon>Bacillati</taxon>
        <taxon>Bacillota</taxon>
        <taxon>Clostridia</taxon>
        <taxon>Lachnospirales</taxon>
        <taxon>Cellulosilyticaceae</taxon>
        <taxon>Cellulosilyticum</taxon>
    </lineage>
</organism>
<proteinExistence type="predicted"/>
<evidence type="ECO:0000313" key="2">
    <source>
        <dbReference type="Proteomes" id="UP000824229"/>
    </source>
</evidence>
<comment type="caution">
    <text evidence="1">The sequence shown here is derived from an EMBL/GenBank/DDBJ whole genome shotgun (WGS) entry which is preliminary data.</text>
</comment>
<dbReference type="Gene3D" id="3.40.50.1820">
    <property type="entry name" value="alpha/beta hydrolase"/>
    <property type="match status" value="1"/>
</dbReference>
<dbReference type="InterPro" id="IPR029058">
    <property type="entry name" value="AB_hydrolase_fold"/>
</dbReference>
<dbReference type="AlphaFoldDB" id="A0A9E2KDA3"/>
<dbReference type="Pfam" id="PF11187">
    <property type="entry name" value="Mbeg1-like"/>
    <property type="match status" value="1"/>
</dbReference>
<gene>
    <name evidence="1" type="ORF">H9872_09865</name>
</gene>
<reference evidence="1" key="1">
    <citation type="journal article" date="2021" name="PeerJ">
        <title>Extensive microbial diversity within the chicken gut microbiome revealed by metagenomics and culture.</title>
        <authorList>
            <person name="Gilroy R."/>
            <person name="Ravi A."/>
            <person name="Getino M."/>
            <person name="Pursley I."/>
            <person name="Horton D.L."/>
            <person name="Alikhan N.F."/>
            <person name="Baker D."/>
            <person name="Gharbi K."/>
            <person name="Hall N."/>
            <person name="Watson M."/>
            <person name="Adriaenssens E.M."/>
            <person name="Foster-Nyarko E."/>
            <person name="Jarju S."/>
            <person name="Secka A."/>
            <person name="Antonio M."/>
            <person name="Oren A."/>
            <person name="Chaudhuri R.R."/>
            <person name="La Ragione R."/>
            <person name="Hildebrand F."/>
            <person name="Pallen M.J."/>
        </authorList>
    </citation>
    <scope>NUCLEOTIDE SEQUENCE</scope>
    <source>
        <strain evidence="1">B5-657</strain>
    </source>
</reference>